<dbReference type="InterPro" id="IPR029787">
    <property type="entry name" value="Nucleotide_cyclase"/>
</dbReference>
<dbReference type="EMBL" id="CP096916">
    <property type="protein sequence ID" value="WBM36419.1"/>
    <property type="molecule type" value="Genomic_DNA"/>
</dbReference>
<proteinExistence type="predicted"/>
<dbReference type="RefSeq" id="WP_270115669.1">
    <property type="nucleotide sequence ID" value="NZ_CP096916.1"/>
</dbReference>
<gene>
    <name evidence="1" type="ORF">M2J83_11360</name>
</gene>
<evidence type="ECO:0008006" key="3">
    <source>
        <dbReference type="Google" id="ProtNLM"/>
    </source>
</evidence>
<name>A0ABY7MX21_ALCFA</name>
<organism evidence="1 2">
    <name type="scientific">Alcaligenes faecalis</name>
    <dbReference type="NCBI Taxonomy" id="511"/>
    <lineage>
        <taxon>Bacteria</taxon>
        <taxon>Pseudomonadati</taxon>
        <taxon>Pseudomonadota</taxon>
        <taxon>Betaproteobacteria</taxon>
        <taxon>Burkholderiales</taxon>
        <taxon>Alcaligenaceae</taxon>
        <taxon>Alcaligenes</taxon>
    </lineage>
</organism>
<evidence type="ECO:0000313" key="1">
    <source>
        <dbReference type="EMBL" id="WBM36419.1"/>
    </source>
</evidence>
<accession>A0ABY7MX21</accession>
<keyword evidence="2" id="KW-1185">Reference proteome</keyword>
<reference evidence="1 2" key="1">
    <citation type="submission" date="2022-05" db="EMBL/GenBank/DDBJ databases">
        <title>Complete sequence of strain NY11312.</title>
        <authorList>
            <person name="Zhou D."/>
        </authorList>
    </citation>
    <scope>NUCLEOTIDE SEQUENCE [LARGE SCALE GENOMIC DNA]</scope>
    <source>
        <strain evidence="1 2">NY11312</strain>
    </source>
</reference>
<evidence type="ECO:0000313" key="2">
    <source>
        <dbReference type="Proteomes" id="UP001211866"/>
    </source>
</evidence>
<dbReference type="SUPFAM" id="SSF55073">
    <property type="entry name" value="Nucleotide cyclase"/>
    <property type="match status" value="1"/>
</dbReference>
<sequence>MTYYPIKKNGRYLLFLDILGFSQLVETRGHQEVYITIEKALDPFRYWEQLNGCFQTIYFSDTFVFYQESTEFHPSMFLDIYAIGGMVLSALLAQGIPARGAISFGEFNVNADSSGRHQLYFGRAMIEAYRAEQREKWIGITILPSAWRPYEESKPGVIDLFACEGVWLRRADDVLLLNPFVKLSSWGSYIGMPGEMSPPYSKIDENLTNDLLGLKFLRDTAQGFADKNEFLSPEAVKYHTTILFLKKVLGARLFDWAEYAVQPENF</sequence>
<protein>
    <recommendedName>
        <fullName evidence="3">Guanylate cyclase domain-containing protein</fullName>
    </recommendedName>
</protein>
<dbReference type="Proteomes" id="UP001211866">
    <property type="component" value="Chromosome"/>
</dbReference>